<dbReference type="Proteomes" id="UP001063166">
    <property type="component" value="Unassembled WGS sequence"/>
</dbReference>
<protein>
    <submittedName>
        <fullName evidence="1">Uncharacterized protein</fullName>
    </submittedName>
</protein>
<name>A0A9P3UMN8_LYOSH</name>
<proteinExistence type="predicted"/>
<evidence type="ECO:0000313" key="1">
    <source>
        <dbReference type="EMBL" id="GLB38843.1"/>
    </source>
</evidence>
<dbReference type="EMBL" id="BRPK01000006">
    <property type="protein sequence ID" value="GLB38843.1"/>
    <property type="molecule type" value="Genomic_DNA"/>
</dbReference>
<comment type="caution">
    <text evidence="1">The sequence shown here is derived from an EMBL/GenBank/DDBJ whole genome shotgun (WGS) entry which is preliminary data.</text>
</comment>
<sequence length="151" mass="16621">MERISVDRADTGSHPVVTTIARVGLGARPLAVSIDDLPAELLQLSFKFLYMKSRRRNPILDVLYDDTEPYETMWLPDDDLRSLAAFPTAPASLSRKRSVILTVLSAALTAGILRQRSAEYLTIVRCPLTEVTSLPCARAVPSRYGRSTSGT</sequence>
<organism evidence="1 2">
    <name type="scientific">Lyophyllum shimeji</name>
    <name type="common">Hon-shimeji</name>
    <name type="synonym">Tricholoma shimeji</name>
    <dbReference type="NCBI Taxonomy" id="47721"/>
    <lineage>
        <taxon>Eukaryota</taxon>
        <taxon>Fungi</taxon>
        <taxon>Dikarya</taxon>
        <taxon>Basidiomycota</taxon>
        <taxon>Agaricomycotina</taxon>
        <taxon>Agaricomycetes</taxon>
        <taxon>Agaricomycetidae</taxon>
        <taxon>Agaricales</taxon>
        <taxon>Tricholomatineae</taxon>
        <taxon>Lyophyllaceae</taxon>
        <taxon>Lyophyllum</taxon>
    </lineage>
</organism>
<evidence type="ECO:0000313" key="2">
    <source>
        <dbReference type="Proteomes" id="UP001063166"/>
    </source>
</evidence>
<accession>A0A9P3UMN8</accession>
<dbReference type="AlphaFoldDB" id="A0A9P3UMN8"/>
<keyword evidence="2" id="KW-1185">Reference proteome</keyword>
<reference evidence="1" key="1">
    <citation type="submission" date="2022-07" db="EMBL/GenBank/DDBJ databases">
        <title>The genome of Lyophyllum shimeji provides insight into the initial evolution of ectomycorrhizal fungal genome.</title>
        <authorList>
            <person name="Kobayashi Y."/>
            <person name="Shibata T."/>
            <person name="Hirakawa H."/>
            <person name="Shigenobu S."/>
            <person name="Nishiyama T."/>
            <person name="Yamada A."/>
            <person name="Hasebe M."/>
            <person name="Kawaguchi M."/>
        </authorList>
    </citation>
    <scope>NUCLEOTIDE SEQUENCE</scope>
    <source>
        <strain evidence="1">AT787</strain>
    </source>
</reference>
<gene>
    <name evidence="1" type="ORF">LshimejAT787_0600050</name>
</gene>